<dbReference type="Pfam" id="PF01522">
    <property type="entry name" value="Polysacc_deac_1"/>
    <property type="match status" value="1"/>
</dbReference>
<gene>
    <name evidence="7" type="primary">puuE</name>
    <name evidence="7" type="ORF">GCM10009416_46970</name>
</gene>
<dbReference type="Proteomes" id="UP001501588">
    <property type="component" value="Unassembled WGS sequence"/>
</dbReference>
<evidence type="ECO:0000256" key="4">
    <source>
        <dbReference type="ARBA" id="ARBA00032976"/>
    </source>
</evidence>
<sequence length="317" mass="34334">MPPDPSSSAAPVPGGMPPASRDLAGYRGRPPDPRWPDGARLAVSFVVNVEEGAELSLSSGDERNESVHEVREEVVGAPDPCMETHFAYGSRAGVWRILGLFDAFGAKATFSACGRAVAATPVLAAEPHARGHEVSAHGWRWERLAGMPEPVERAVIARTVEAIAEGCGERPVGWHTRSAPSVNTRRLLVEDGGFLYDSDAYDDDLPRLAPGVGGRAHVILPYAFDTNDMRFAPGAGFVQPEDFGRYCTAAADWLLREGRTAPKMLSIGLHLRIIGRPARMRGLEMVLEHLARTPGVWVARRRDIARHWLALAGAERG</sequence>
<evidence type="ECO:0000256" key="5">
    <source>
        <dbReference type="SAM" id="MobiDB-lite"/>
    </source>
</evidence>
<organism evidence="7 8">
    <name type="scientific">Craurococcus roseus</name>
    <dbReference type="NCBI Taxonomy" id="77585"/>
    <lineage>
        <taxon>Bacteria</taxon>
        <taxon>Pseudomonadati</taxon>
        <taxon>Pseudomonadota</taxon>
        <taxon>Alphaproteobacteria</taxon>
        <taxon>Acetobacterales</taxon>
        <taxon>Acetobacteraceae</taxon>
        <taxon>Craurococcus</taxon>
    </lineage>
</organism>
<dbReference type="InterPro" id="IPR002509">
    <property type="entry name" value="NODB_dom"/>
</dbReference>
<dbReference type="SUPFAM" id="SSF88713">
    <property type="entry name" value="Glycoside hydrolase/deacetylase"/>
    <property type="match status" value="1"/>
</dbReference>
<evidence type="ECO:0000256" key="2">
    <source>
        <dbReference type="ARBA" id="ARBA00010973"/>
    </source>
</evidence>
<protein>
    <recommendedName>
        <fullName evidence="3">Chitooligosaccharide deacetylase</fullName>
    </recommendedName>
    <alternativeName>
        <fullName evidence="4">Nodulation protein B</fullName>
    </alternativeName>
</protein>
<evidence type="ECO:0000259" key="6">
    <source>
        <dbReference type="PROSITE" id="PS51677"/>
    </source>
</evidence>
<evidence type="ECO:0000256" key="3">
    <source>
        <dbReference type="ARBA" id="ARBA00020071"/>
    </source>
</evidence>
<dbReference type="RefSeq" id="WP_343897871.1">
    <property type="nucleotide sequence ID" value="NZ_BAAAFZ010000092.1"/>
</dbReference>
<feature type="compositionally biased region" description="Low complexity" evidence="5">
    <location>
        <begin position="1"/>
        <end position="20"/>
    </location>
</feature>
<dbReference type="PANTHER" id="PTHR43123:SF4">
    <property type="entry name" value="POLYSACCHARIDE DEACETYLASE"/>
    <property type="match status" value="1"/>
</dbReference>
<evidence type="ECO:0000313" key="8">
    <source>
        <dbReference type="Proteomes" id="UP001501588"/>
    </source>
</evidence>
<comment type="function">
    <text evidence="1">Is involved in generating a small heat-stable compound (Nod), an acylated oligomer of N-acetylglucosamine, that stimulates mitosis in various plant protoplasts.</text>
</comment>
<name>A0ABN1G4F9_9PROT</name>
<feature type="region of interest" description="Disordered" evidence="5">
    <location>
        <begin position="1"/>
        <end position="35"/>
    </location>
</feature>
<dbReference type="InterPro" id="IPR011330">
    <property type="entry name" value="Glyco_hydro/deAcase_b/a-brl"/>
</dbReference>
<reference evidence="7 8" key="1">
    <citation type="journal article" date="2019" name="Int. J. Syst. Evol. Microbiol.">
        <title>The Global Catalogue of Microorganisms (GCM) 10K type strain sequencing project: providing services to taxonomists for standard genome sequencing and annotation.</title>
        <authorList>
            <consortium name="The Broad Institute Genomics Platform"/>
            <consortium name="The Broad Institute Genome Sequencing Center for Infectious Disease"/>
            <person name="Wu L."/>
            <person name="Ma J."/>
        </authorList>
    </citation>
    <scope>NUCLEOTIDE SEQUENCE [LARGE SCALE GENOMIC DNA]</scope>
    <source>
        <strain evidence="7 8">JCM 9933</strain>
    </source>
</reference>
<comment type="similarity">
    <text evidence="2">Belongs to the polysaccharide deacetylase family.</text>
</comment>
<accession>A0ABN1G4F9</accession>
<dbReference type="PROSITE" id="PS51677">
    <property type="entry name" value="NODB"/>
    <property type="match status" value="1"/>
</dbReference>
<proteinExistence type="inferred from homology"/>
<keyword evidence="8" id="KW-1185">Reference proteome</keyword>
<comment type="caution">
    <text evidence="7">The sequence shown here is derived from an EMBL/GenBank/DDBJ whole genome shotgun (WGS) entry which is preliminary data.</text>
</comment>
<feature type="domain" description="NodB homology" evidence="6">
    <location>
        <begin position="80"/>
        <end position="299"/>
    </location>
</feature>
<dbReference type="Gene3D" id="3.20.20.370">
    <property type="entry name" value="Glycoside hydrolase/deacetylase"/>
    <property type="match status" value="1"/>
</dbReference>
<evidence type="ECO:0000256" key="1">
    <source>
        <dbReference type="ARBA" id="ARBA00003236"/>
    </source>
</evidence>
<dbReference type="PANTHER" id="PTHR43123">
    <property type="entry name" value="POLYSACCHARIDE DEACETYLASE-RELATED"/>
    <property type="match status" value="1"/>
</dbReference>
<evidence type="ECO:0000313" key="7">
    <source>
        <dbReference type="EMBL" id="GAA0603938.1"/>
    </source>
</evidence>
<dbReference type="EMBL" id="BAAAFZ010000092">
    <property type="protein sequence ID" value="GAA0603938.1"/>
    <property type="molecule type" value="Genomic_DNA"/>
</dbReference>